<dbReference type="PANTHER" id="PTHR14136">
    <property type="entry name" value="BTB_POZ DOMAIN-CONTAINING PROTEIN KCTD9"/>
    <property type="match status" value="1"/>
</dbReference>
<gene>
    <name evidence="1" type="ORF">IQ249_06840</name>
</gene>
<organism evidence="1 2">
    <name type="scientific">Lusitaniella coriacea LEGE 07157</name>
    <dbReference type="NCBI Taxonomy" id="945747"/>
    <lineage>
        <taxon>Bacteria</taxon>
        <taxon>Bacillati</taxon>
        <taxon>Cyanobacteriota</taxon>
        <taxon>Cyanophyceae</taxon>
        <taxon>Spirulinales</taxon>
        <taxon>Lusitaniellaceae</taxon>
        <taxon>Lusitaniella</taxon>
    </lineage>
</organism>
<dbReference type="Gene3D" id="2.160.20.80">
    <property type="entry name" value="E3 ubiquitin-protein ligase SopA"/>
    <property type="match status" value="1"/>
</dbReference>
<dbReference type="Proteomes" id="UP000654482">
    <property type="component" value="Unassembled WGS sequence"/>
</dbReference>
<name>A0A8J7DV74_9CYAN</name>
<dbReference type="Pfam" id="PF00805">
    <property type="entry name" value="Pentapeptide"/>
    <property type="match status" value="2"/>
</dbReference>
<reference evidence="1" key="1">
    <citation type="submission" date="2020-10" db="EMBL/GenBank/DDBJ databases">
        <authorList>
            <person name="Castelo-Branco R."/>
            <person name="Eusebio N."/>
            <person name="Adriana R."/>
            <person name="Vieira A."/>
            <person name="Brugerolle De Fraissinette N."/>
            <person name="Rezende De Castro R."/>
            <person name="Schneider M.P."/>
            <person name="Vasconcelos V."/>
            <person name="Leao P.N."/>
        </authorList>
    </citation>
    <scope>NUCLEOTIDE SEQUENCE</scope>
    <source>
        <strain evidence="1">LEGE 07157</strain>
    </source>
</reference>
<protein>
    <submittedName>
        <fullName evidence="1">Pentapeptide repeat-containing protein</fullName>
    </submittedName>
</protein>
<proteinExistence type="predicted"/>
<sequence>MTVLLVDKELLSKSHDEPTAQAARALTLTAIRELDSKRNQQLTIFLIEAGLVQHHFASPELLRSANLSGAQLGSANFFLTQLSGSDLSGSDLSGSDLSGSDLSGADLSGADLSSANLNLAQLYGANLVDADFCCANPSAANLNSADLHCADLYGATLENIQWNEYTNWENVKNLDKAHEVPKALKQQLGLD</sequence>
<dbReference type="SUPFAM" id="SSF141571">
    <property type="entry name" value="Pentapeptide repeat-like"/>
    <property type="match status" value="1"/>
</dbReference>
<accession>A0A8J7DV74</accession>
<dbReference type="InterPro" id="IPR001646">
    <property type="entry name" value="5peptide_repeat"/>
</dbReference>
<comment type="caution">
    <text evidence="1">The sequence shown here is derived from an EMBL/GenBank/DDBJ whole genome shotgun (WGS) entry which is preliminary data.</text>
</comment>
<evidence type="ECO:0000313" key="2">
    <source>
        <dbReference type="Proteomes" id="UP000654482"/>
    </source>
</evidence>
<keyword evidence="2" id="KW-1185">Reference proteome</keyword>
<dbReference type="EMBL" id="JADEWZ010000008">
    <property type="protein sequence ID" value="MBE9115610.1"/>
    <property type="molecule type" value="Genomic_DNA"/>
</dbReference>
<dbReference type="InterPro" id="IPR051082">
    <property type="entry name" value="Pentapeptide-BTB/POZ_domain"/>
</dbReference>
<dbReference type="AlphaFoldDB" id="A0A8J7DV74"/>
<dbReference type="PANTHER" id="PTHR14136:SF17">
    <property type="entry name" value="BTB_POZ DOMAIN-CONTAINING PROTEIN KCTD9"/>
    <property type="match status" value="1"/>
</dbReference>
<evidence type="ECO:0000313" key="1">
    <source>
        <dbReference type="EMBL" id="MBE9115610.1"/>
    </source>
</evidence>